<protein>
    <submittedName>
        <fullName evidence="1">Heat shock 70 family protein</fullName>
    </submittedName>
</protein>
<reference evidence="2" key="1">
    <citation type="journal article" date="2019" name="Int. J. Syst. Evol. Microbiol.">
        <title>The Global Catalogue of Microorganisms (GCM) 10K type strain sequencing project: providing services to taxonomists for standard genome sequencing and annotation.</title>
        <authorList>
            <consortium name="The Broad Institute Genomics Platform"/>
            <consortium name="The Broad Institute Genome Sequencing Center for Infectious Disease"/>
            <person name="Wu L."/>
            <person name="Ma J."/>
        </authorList>
    </citation>
    <scope>NUCLEOTIDE SEQUENCE [LARGE SCALE GENOMIC DNA]</scope>
    <source>
        <strain evidence="2">CGMCC 4.1782</strain>
    </source>
</reference>
<evidence type="ECO:0000313" key="1">
    <source>
        <dbReference type="EMBL" id="MFD2247472.1"/>
    </source>
</evidence>
<accession>A0ABW5CYM7</accession>
<proteinExistence type="predicted"/>
<dbReference type="Proteomes" id="UP001597374">
    <property type="component" value="Unassembled WGS sequence"/>
</dbReference>
<evidence type="ECO:0000313" key="2">
    <source>
        <dbReference type="Proteomes" id="UP001597374"/>
    </source>
</evidence>
<organism evidence="1 2">
    <name type="scientific">Pontibacter ruber</name>
    <dbReference type="NCBI Taxonomy" id="1343895"/>
    <lineage>
        <taxon>Bacteria</taxon>
        <taxon>Pseudomonadati</taxon>
        <taxon>Bacteroidota</taxon>
        <taxon>Cytophagia</taxon>
        <taxon>Cytophagales</taxon>
        <taxon>Hymenobacteraceae</taxon>
        <taxon>Pontibacter</taxon>
    </lineage>
</organism>
<gene>
    <name evidence="1" type="ORF">ACFSKP_14485</name>
</gene>
<keyword evidence="2" id="KW-1185">Reference proteome</keyword>
<comment type="caution">
    <text evidence="1">The sequence shown here is derived from an EMBL/GenBank/DDBJ whole genome shotgun (WGS) entry which is preliminary data.</text>
</comment>
<keyword evidence="1" id="KW-0346">Stress response</keyword>
<name>A0ABW5CYM7_9BACT</name>
<dbReference type="EMBL" id="JBHUIM010000002">
    <property type="protein sequence ID" value="MFD2247472.1"/>
    <property type="molecule type" value="Genomic_DNA"/>
</dbReference>
<dbReference type="RefSeq" id="WP_250430404.1">
    <property type="nucleotide sequence ID" value="NZ_JALPRR010000003.1"/>
</dbReference>
<sequence length="41" mass="4633">MSDSSLYFNRSERYSTRAAGAYLGLFLFAVESLNVCRILNP</sequence>